<feature type="non-terminal residue" evidence="2">
    <location>
        <position position="1"/>
    </location>
</feature>
<proteinExistence type="predicted"/>
<organism evidence="2 3">
    <name type="scientific">Dufourea novaeangliae</name>
    <name type="common">Sweat bee</name>
    <dbReference type="NCBI Taxonomy" id="178035"/>
    <lineage>
        <taxon>Eukaryota</taxon>
        <taxon>Metazoa</taxon>
        <taxon>Ecdysozoa</taxon>
        <taxon>Arthropoda</taxon>
        <taxon>Hexapoda</taxon>
        <taxon>Insecta</taxon>
        <taxon>Pterygota</taxon>
        <taxon>Neoptera</taxon>
        <taxon>Endopterygota</taxon>
        <taxon>Hymenoptera</taxon>
        <taxon>Apocrita</taxon>
        <taxon>Aculeata</taxon>
        <taxon>Apoidea</taxon>
        <taxon>Anthophila</taxon>
        <taxon>Halictidae</taxon>
        <taxon>Rophitinae</taxon>
        <taxon>Dufourea</taxon>
    </lineage>
</organism>
<evidence type="ECO:0000313" key="2">
    <source>
        <dbReference type="EMBL" id="KZC04455.1"/>
    </source>
</evidence>
<protein>
    <submittedName>
        <fullName evidence="2">Uncharacterized protein</fullName>
    </submittedName>
</protein>
<dbReference type="Proteomes" id="UP000076502">
    <property type="component" value="Unassembled WGS sequence"/>
</dbReference>
<feature type="region of interest" description="Disordered" evidence="1">
    <location>
        <begin position="31"/>
        <end position="52"/>
    </location>
</feature>
<name>A0A154NXQ0_DUFNO</name>
<dbReference type="AlphaFoldDB" id="A0A154NXQ0"/>
<reference evidence="2 3" key="1">
    <citation type="submission" date="2015-07" db="EMBL/GenBank/DDBJ databases">
        <title>The genome of Dufourea novaeangliae.</title>
        <authorList>
            <person name="Pan H."/>
            <person name="Kapheim K."/>
        </authorList>
    </citation>
    <scope>NUCLEOTIDE SEQUENCE [LARGE SCALE GENOMIC DNA]</scope>
    <source>
        <strain evidence="2">0120121106</strain>
        <tissue evidence="2">Whole body</tissue>
    </source>
</reference>
<keyword evidence="3" id="KW-1185">Reference proteome</keyword>
<accession>A0A154NXQ0</accession>
<dbReference type="EMBL" id="KQ434780">
    <property type="protein sequence ID" value="KZC04455.1"/>
    <property type="molecule type" value="Genomic_DNA"/>
</dbReference>
<sequence length="94" mass="10914">SFNVQKRNYRKILNDEGCRISTLAAVAHNPRISTRRMSSSSGISQSSDRQYHQPGLLENVPCLIREIMWYQQDGCPAHYTRQSRQILNRIVPNR</sequence>
<feature type="compositionally biased region" description="Low complexity" evidence="1">
    <location>
        <begin position="31"/>
        <end position="48"/>
    </location>
</feature>
<gene>
    <name evidence="2" type="ORF">WN55_04261</name>
</gene>
<evidence type="ECO:0000313" key="3">
    <source>
        <dbReference type="Proteomes" id="UP000076502"/>
    </source>
</evidence>
<evidence type="ECO:0000256" key="1">
    <source>
        <dbReference type="SAM" id="MobiDB-lite"/>
    </source>
</evidence>